<evidence type="ECO:0000313" key="2">
    <source>
        <dbReference type="EMBL" id="AIF85379.1"/>
    </source>
</evidence>
<keyword evidence="1" id="KW-0472">Membrane</keyword>
<protein>
    <recommendedName>
        <fullName evidence="4">PEFG-CTERM sorting domain-containing protein</fullName>
    </recommendedName>
</protein>
<sequence>MLYHLVDNLHQVQANGTIVDLNLSSNAKISNVNFNEEEKRLSFRMEGVGNETGSMTSVSVDKLLDGPYVVTLDGQELTDAIVVDDGDNGTIRLLAPNAGAHEITISGTNVVPEFPFAMLALTAGMASLIIVFGRTRIK</sequence>
<dbReference type="HOGENOM" id="CLU_1850536_0_0_2"/>
<evidence type="ECO:0008006" key="4">
    <source>
        <dbReference type="Google" id="ProtNLM"/>
    </source>
</evidence>
<proteinExistence type="predicted"/>
<dbReference type="GeneID" id="41598999"/>
<gene>
    <name evidence="2" type="ORF">NTE_03351</name>
</gene>
<dbReference type="eggNOG" id="arCOG08768">
    <property type="taxonomic scope" value="Archaea"/>
</dbReference>
<keyword evidence="3" id="KW-1185">Reference proteome</keyword>
<reference evidence="2 3" key="1">
    <citation type="journal article" date="2014" name="PLoS ONE">
        <title>Genome Sequence of Candidatus Nitrososphaera evergladensis from Group I.1b Enriched from Everglades Soil Reveals Novel Genomic Features of the Ammonia-Oxidizing Archaea.</title>
        <authorList>
            <person name="Zhalnina K.V."/>
            <person name="Dias R."/>
            <person name="Leonard M.T."/>
            <person name="Dorr de Quadros P."/>
            <person name="Camargo F.A."/>
            <person name="Drew J.C."/>
            <person name="Farmerie W.G."/>
            <person name="Daroub S.H."/>
            <person name="Triplett E.W."/>
        </authorList>
    </citation>
    <scope>NUCLEOTIDE SEQUENCE [LARGE SCALE GENOMIC DNA]</scope>
    <source>
        <strain evidence="2 3">SR1</strain>
    </source>
</reference>
<keyword evidence="1" id="KW-1133">Transmembrane helix</keyword>
<dbReference type="RefSeq" id="WP_148701794.1">
    <property type="nucleotide sequence ID" value="NZ_CP007174.1"/>
</dbReference>
<dbReference type="STRING" id="1459636.NTE_03351"/>
<feature type="transmembrane region" description="Helical" evidence="1">
    <location>
        <begin position="114"/>
        <end position="133"/>
    </location>
</feature>
<accession>A0A075N1P1</accession>
<evidence type="ECO:0000313" key="3">
    <source>
        <dbReference type="Proteomes" id="UP000028194"/>
    </source>
</evidence>
<dbReference type="AlphaFoldDB" id="A0A075N1P1"/>
<name>A0A075N1P1_9ARCH</name>
<dbReference type="KEGG" id="nev:NTE_03351"/>
<organism evidence="2 3">
    <name type="scientific">Candidatus Nitrososphaera evergladensis SR1</name>
    <dbReference type="NCBI Taxonomy" id="1459636"/>
    <lineage>
        <taxon>Archaea</taxon>
        <taxon>Nitrososphaerota</taxon>
        <taxon>Nitrososphaeria</taxon>
        <taxon>Nitrososphaerales</taxon>
        <taxon>Nitrososphaeraceae</taxon>
        <taxon>Nitrososphaera</taxon>
    </lineage>
</organism>
<dbReference type="Proteomes" id="UP000028194">
    <property type="component" value="Chromosome"/>
</dbReference>
<dbReference type="EMBL" id="CP007174">
    <property type="protein sequence ID" value="AIF85379.1"/>
    <property type="molecule type" value="Genomic_DNA"/>
</dbReference>
<keyword evidence="1" id="KW-0812">Transmembrane</keyword>
<evidence type="ECO:0000256" key="1">
    <source>
        <dbReference type="SAM" id="Phobius"/>
    </source>
</evidence>